<evidence type="ECO:0000313" key="12">
    <source>
        <dbReference type="EMBL" id="QDS96028.1"/>
    </source>
</evidence>
<dbReference type="GO" id="GO:0008973">
    <property type="term" value="F:phosphopentomutase activity"/>
    <property type="evidence" value="ECO:0007669"/>
    <property type="project" value="TreeGrafter"/>
</dbReference>
<feature type="domain" description="Alpha-D-phosphohexomutase alpha/beta/alpha" evidence="9">
    <location>
        <begin position="41"/>
        <end position="181"/>
    </location>
</feature>
<evidence type="ECO:0000259" key="10">
    <source>
        <dbReference type="Pfam" id="PF02879"/>
    </source>
</evidence>
<dbReference type="EC" id="5.4.2.2" evidence="12"/>
<dbReference type="NCBIfam" id="TIGR01132">
    <property type="entry name" value="pgm"/>
    <property type="match status" value="1"/>
</dbReference>
<name>A0A517MMC6_9BACT</name>
<accession>A0A517MMC6</accession>
<dbReference type="AlphaFoldDB" id="A0A517MMC6"/>
<keyword evidence="13" id="KW-1185">Reference proteome</keyword>
<evidence type="ECO:0000256" key="2">
    <source>
        <dbReference type="ARBA" id="ARBA00010231"/>
    </source>
</evidence>
<dbReference type="PANTHER" id="PTHR45745">
    <property type="entry name" value="PHOSPHOMANNOMUTASE 45A"/>
    <property type="match status" value="1"/>
</dbReference>
<dbReference type="CDD" id="cd05801">
    <property type="entry name" value="PGM_like3"/>
    <property type="match status" value="1"/>
</dbReference>
<dbReference type="Pfam" id="PF02879">
    <property type="entry name" value="PGM_PMM_II"/>
    <property type="match status" value="1"/>
</dbReference>
<dbReference type="Gene3D" id="3.40.120.10">
    <property type="entry name" value="Alpha-D-Glucose-1,6-Bisphosphate, subunit A, domain 3"/>
    <property type="match status" value="3"/>
</dbReference>
<organism evidence="12 13">
    <name type="scientific">Roseimaritima multifibrata</name>
    <dbReference type="NCBI Taxonomy" id="1930274"/>
    <lineage>
        <taxon>Bacteria</taxon>
        <taxon>Pseudomonadati</taxon>
        <taxon>Planctomycetota</taxon>
        <taxon>Planctomycetia</taxon>
        <taxon>Pirellulales</taxon>
        <taxon>Pirellulaceae</taxon>
        <taxon>Roseimaritima</taxon>
    </lineage>
</organism>
<dbReference type="InterPro" id="IPR005843">
    <property type="entry name" value="A-D-PHexomutase_C"/>
</dbReference>
<evidence type="ECO:0000256" key="3">
    <source>
        <dbReference type="ARBA" id="ARBA00022553"/>
    </source>
</evidence>
<dbReference type="Gene3D" id="3.30.310.50">
    <property type="entry name" value="Alpha-D-phosphohexomutase, C-terminal domain"/>
    <property type="match status" value="1"/>
</dbReference>
<dbReference type="GO" id="GO:0000287">
    <property type="term" value="F:magnesium ion binding"/>
    <property type="evidence" value="ECO:0007669"/>
    <property type="project" value="InterPro"/>
</dbReference>
<comment type="similarity">
    <text evidence="2 7">Belongs to the phosphohexose mutase family.</text>
</comment>
<feature type="domain" description="Alpha-D-phosphohexomutase alpha/beta/alpha" evidence="11">
    <location>
        <begin position="322"/>
        <end position="442"/>
    </location>
</feature>
<evidence type="ECO:0000256" key="6">
    <source>
        <dbReference type="ARBA" id="ARBA00023235"/>
    </source>
</evidence>
<dbReference type="InterPro" id="IPR016066">
    <property type="entry name" value="A-D-PHexomutase_CS"/>
</dbReference>
<dbReference type="EMBL" id="CP036262">
    <property type="protein sequence ID" value="QDS96028.1"/>
    <property type="molecule type" value="Genomic_DNA"/>
</dbReference>
<dbReference type="Proteomes" id="UP000320672">
    <property type="component" value="Chromosome"/>
</dbReference>
<evidence type="ECO:0000256" key="7">
    <source>
        <dbReference type="RuleBase" id="RU004326"/>
    </source>
</evidence>
<gene>
    <name evidence="12" type="primary">pgm</name>
    <name evidence="12" type="ORF">FF011L_48320</name>
</gene>
<keyword evidence="3" id="KW-0597">Phosphoprotein</keyword>
<evidence type="ECO:0000256" key="1">
    <source>
        <dbReference type="ARBA" id="ARBA00001946"/>
    </source>
</evidence>
<dbReference type="InterPro" id="IPR016055">
    <property type="entry name" value="A-D-PHexomutase_a/b/a-I/II/III"/>
</dbReference>
<evidence type="ECO:0000259" key="11">
    <source>
        <dbReference type="Pfam" id="PF02880"/>
    </source>
</evidence>
<dbReference type="InterPro" id="IPR005852">
    <property type="entry name" value="PGM_a-D-Glc-sp"/>
</dbReference>
<feature type="domain" description="Alpha-D-phosphohexomutase C-terminal" evidence="8">
    <location>
        <begin position="486"/>
        <end position="536"/>
    </location>
</feature>
<protein>
    <submittedName>
        <fullName evidence="12">Phosphoglucomutase</fullName>
        <ecNumber evidence="12">5.4.2.2</ecNumber>
    </submittedName>
</protein>
<dbReference type="Pfam" id="PF00408">
    <property type="entry name" value="PGM_PMM_IV"/>
    <property type="match status" value="1"/>
</dbReference>
<dbReference type="SUPFAM" id="SSF55957">
    <property type="entry name" value="Phosphoglucomutase, C-terminal domain"/>
    <property type="match status" value="1"/>
</dbReference>
<evidence type="ECO:0000256" key="4">
    <source>
        <dbReference type="ARBA" id="ARBA00022723"/>
    </source>
</evidence>
<dbReference type="PANTHER" id="PTHR45745:SF1">
    <property type="entry name" value="PHOSPHOGLUCOMUTASE 2B-RELATED"/>
    <property type="match status" value="1"/>
</dbReference>
<evidence type="ECO:0000259" key="9">
    <source>
        <dbReference type="Pfam" id="PF02878"/>
    </source>
</evidence>
<evidence type="ECO:0000313" key="13">
    <source>
        <dbReference type="Proteomes" id="UP000320672"/>
    </source>
</evidence>
<reference evidence="12 13" key="1">
    <citation type="submission" date="2019-02" db="EMBL/GenBank/DDBJ databases">
        <title>Deep-cultivation of Planctomycetes and their phenomic and genomic characterization uncovers novel biology.</title>
        <authorList>
            <person name="Wiegand S."/>
            <person name="Jogler M."/>
            <person name="Boedeker C."/>
            <person name="Pinto D."/>
            <person name="Vollmers J."/>
            <person name="Rivas-Marin E."/>
            <person name="Kohn T."/>
            <person name="Peeters S.H."/>
            <person name="Heuer A."/>
            <person name="Rast P."/>
            <person name="Oberbeckmann S."/>
            <person name="Bunk B."/>
            <person name="Jeske O."/>
            <person name="Meyerdierks A."/>
            <person name="Storesund J.E."/>
            <person name="Kallscheuer N."/>
            <person name="Luecker S."/>
            <person name="Lage O.M."/>
            <person name="Pohl T."/>
            <person name="Merkel B.J."/>
            <person name="Hornburger P."/>
            <person name="Mueller R.-W."/>
            <person name="Bruemmer F."/>
            <person name="Labrenz M."/>
            <person name="Spormann A.M."/>
            <person name="Op den Camp H."/>
            <person name="Overmann J."/>
            <person name="Amann R."/>
            <person name="Jetten M.S.M."/>
            <person name="Mascher T."/>
            <person name="Medema M.H."/>
            <person name="Devos D.P."/>
            <person name="Kaster A.-K."/>
            <person name="Ovreas L."/>
            <person name="Rohde M."/>
            <person name="Galperin M.Y."/>
            <person name="Jogler C."/>
        </authorList>
    </citation>
    <scope>NUCLEOTIDE SEQUENCE [LARGE SCALE GENOMIC DNA]</scope>
    <source>
        <strain evidence="12 13">FF011L</strain>
    </source>
</reference>
<dbReference type="InterPro" id="IPR005845">
    <property type="entry name" value="A-D-PHexomutase_a/b/a-II"/>
</dbReference>
<feature type="domain" description="Alpha-D-phosphohexomutase alpha/beta/alpha" evidence="10">
    <location>
        <begin position="211"/>
        <end position="316"/>
    </location>
</feature>
<evidence type="ECO:0000259" key="8">
    <source>
        <dbReference type="Pfam" id="PF00408"/>
    </source>
</evidence>
<dbReference type="RefSeq" id="WP_145354234.1">
    <property type="nucleotide sequence ID" value="NZ_CP036262.1"/>
</dbReference>
<dbReference type="PROSITE" id="PS00710">
    <property type="entry name" value="PGM_PMM"/>
    <property type="match status" value="1"/>
</dbReference>
<dbReference type="Pfam" id="PF02878">
    <property type="entry name" value="PGM_PMM_I"/>
    <property type="match status" value="1"/>
</dbReference>
<evidence type="ECO:0000256" key="5">
    <source>
        <dbReference type="ARBA" id="ARBA00022842"/>
    </source>
</evidence>
<dbReference type="GO" id="GO:0006166">
    <property type="term" value="P:purine ribonucleoside salvage"/>
    <property type="evidence" value="ECO:0007669"/>
    <property type="project" value="TreeGrafter"/>
</dbReference>
<keyword evidence="4 7" id="KW-0479">Metal-binding</keyword>
<dbReference type="InterPro" id="IPR005844">
    <property type="entry name" value="A-D-PHexomutase_a/b/a-I"/>
</dbReference>
<dbReference type="GO" id="GO:0004614">
    <property type="term" value="F:phosphoglucomutase activity"/>
    <property type="evidence" value="ECO:0007669"/>
    <property type="project" value="UniProtKB-EC"/>
</dbReference>
<keyword evidence="5 7" id="KW-0460">Magnesium</keyword>
<dbReference type="SUPFAM" id="SSF53738">
    <property type="entry name" value="Phosphoglucomutase, first 3 domains"/>
    <property type="match status" value="3"/>
</dbReference>
<comment type="cofactor">
    <cofactor evidence="1">
        <name>Mg(2+)</name>
        <dbReference type="ChEBI" id="CHEBI:18420"/>
    </cofactor>
</comment>
<dbReference type="OrthoDB" id="9806956at2"/>
<proteinExistence type="inferred from homology"/>
<dbReference type="InterPro" id="IPR005846">
    <property type="entry name" value="A-D-PHexomutase_a/b/a-III"/>
</dbReference>
<dbReference type="InterPro" id="IPR036900">
    <property type="entry name" value="A-D-PHexomutase_C_sf"/>
</dbReference>
<dbReference type="Pfam" id="PF02880">
    <property type="entry name" value="PGM_PMM_III"/>
    <property type="match status" value="1"/>
</dbReference>
<dbReference type="GO" id="GO:0005975">
    <property type="term" value="P:carbohydrate metabolic process"/>
    <property type="evidence" value="ECO:0007669"/>
    <property type="project" value="InterPro"/>
</dbReference>
<sequence>MTLNELAGQPVPLELLENIPRLISSYYVLKPDPKNSTQAVEFGTSGHRGTSKTGRFNEDHILAISQAICEYRKSQGITGPLYLGMDTHALSEPAFVSALEVFAANGVIAKIDADRGYTPTPVISHAILGHNRSRSIELADGVVITPSHNPPSDGGFKYNATNGGPADSATTTVIQNRANEILANGLADVKRIGFAEALASEFVQKHDYVTPYVEDLQNVVDMDAIKNANLRIGVDPMGGAGIAYWEPIAKRYGLNIEIVNRRIDPTFSFMRVDKDGKVRMDCSSPSAMAGLIDLKDRFDIAFGNDPDYDRHGIVTPSVGLMNPNHYLAVAIQYLFQNRPGWGADVAVGKTLVSSSMIDRVAADLGRTLCEVPVGFKWFVDGLLDGSLGFGGEESAGASFLRKDGTTWTTDKDGIILDLLAAEILAKTGKDPGEHYQALVEKFGSPVYDRIDAPATPAQKNALKELSPESVRSKELAGDAIEARLTEAPGNHAAIGGLKVVTQNGWFAARPSGTEDIYKIYAESFVGAEHLARIQTEAKQIVDDALSS</sequence>
<dbReference type="FunFam" id="3.40.120.10:FF:000008">
    <property type="entry name" value="Alpha-D-glucose phosphate-specific phosphoglucomutase"/>
    <property type="match status" value="1"/>
</dbReference>
<keyword evidence="6 12" id="KW-0413">Isomerase</keyword>
<dbReference type="KEGG" id="rml:FF011L_48320"/>